<dbReference type="EMBL" id="CABVIC010000003">
    <property type="protein sequence ID" value="VVP08163.1"/>
    <property type="molecule type" value="Genomic_DNA"/>
</dbReference>
<protein>
    <submittedName>
        <fullName evidence="2">Uncharacterized protein</fullName>
    </submittedName>
</protein>
<sequence length="170" mass="19590">MSDLSAFNQKNKEDFDRYSEMLSQSLLDIAGNESLKATVAELSRLTGIHRNTIRQRVWPLERLESIKENRRLEVLRQQVSKKNPVDPVVLLTEKLEAARVEVLHWFTQAKRAEDESRVHEQKYENMVGSRDTYESLLADANKRLLDSQKEIDKLKQVISILEAAQVGKSA</sequence>
<dbReference type="RefSeq" id="WP_150637024.1">
    <property type="nucleotide sequence ID" value="NZ_CABVIC010000003.1"/>
</dbReference>
<dbReference type="AlphaFoldDB" id="A0A5E7L7L8"/>
<dbReference type="Proteomes" id="UP000326067">
    <property type="component" value="Unassembled WGS sequence"/>
</dbReference>
<evidence type="ECO:0000256" key="1">
    <source>
        <dbReference type="SAM" id="Coils"/>
    </source>
</evidence>
<feature type="coiled-coil region" evidence="1">
    <location>
        <begin position="130"/>
        <end position="164"/>
    </location>
</feature>
<gene>
    <name evidence="2" type="ORF">PS847_03184</name>
</gene>
<accession>A0A5E7L7L8</accession>
<evidence type="ECO:0000313" key="3">
    <source>
        <dbReference type="Proteomes" id="UP000326067"/>
    </source>
</evidence>
<reference evidence="2 3" key="1">
    <citation type="submission" date="2019-09" db="EMBL/GenBank/DDBJ databases">
        <authorList>
            <person name="Chandra G."/>
            <person name="Truman W A."/>
        </authorList>
    </citation>
    <scope>NUCLEOTIDE SEQUENCE [LARGE SCALE GENOMIC DNA]</scope>
    <source>
        <strain evidence="2">PS847</strain>
    </source>
</reference>
<name>A0A5E7L7L8_PSEFL</name>
<evidence type="ECO:0000313" key="2">
    <source>
        <dbReference type="EMBL" id="VVP08163.1"/>
    </source>
</evidence>
<organism evidence="2 3">
    <name type="scientific">Pseudomonas fluorescens</name>
    <dbReference type="NCBI Taxonomy" id="294"/>
    <lineage>
        <taxon>Bacteria</taxon>
        <taxon>Pseudomonadati</taxon>
        <taxon>Pseudomonadota</taxon>
        <taxon>Gammaproteobacteria</taxon>
        <taxon>Pseudomonadales</taxon>
        <taxon>Pseudomonadaceae</taxon>
        <taxon>Pseudomonas</taxon>
    </lineage>
</organism>
<keyword evidence="1" id="KW-0175">Coiled coil</keyword>
<proteinExistence type="predicted"/>